<accession>A0AAU7YWX3</accession>
<dbReference type="EMBL" id="CP132938">
    <property type="protein sequence ID" value="XCB21058.1"/>
    <property type="molecule type" value="Genomic_DNA"/>
</dbReference>
<feature type="chain" id="PRO_5043919141" evidence="1">
    <location>
        <begin position="20"/>
        <end position="187"/>
    </location>
</feature>
<dbReference type="SMART" id="SM00867">
    <property type="entry name" value="YceI"/>
    <property type="match status" value="1"/>
</dbReference>
<dbReference type="KEGG" id="tgi:RBB81_15885"/>
<dbReference type="InterPro" id="IPR007372">
    <property type="entry name" value="Lipid/polyisoprenoid-bd_YceI"/>
</dbReference>
<dbReference type="Gene3D" id="2.40.128.110">
    <property type="entry name" value="Lipid/polyisoprenoid-binding, YceI-like"/>
    <property type="match status" value="1"/>
</dbReference>
<dbReference type="InterPro" id="IPR036761">
    <property type="entry name" value="TTHA0802/YceI-like_sf"/>
</dbReference>
<dbReference type="PANTHER" id="PTHR34406:SF1">
    <property type="entry name" value="PROTEIN YCEI"/>
    <property type="match status" value="1"/>
</dbReference>
<reference evidence="3" key="2">
    <citation type="journal article" date="2024" name="Environ. Microbiol.">
        <title>Genome analysis and description of Tunturibacter gen. nov. expands the diversity of Terriglobia in tundra soils.</title>
        <authorList>
            <person name="Messyasz A."/>
            <person name="Mannisto M.K."/>
            <person name="Kerkhof L.J."/>
            <person name="Haggblom M.M."/>
        </authorList>
    </citation>
    <scope>NUCLEOTIDE SEQUENCE</scope>
    <source>
        <strain evidence="3">M8UP39</strain>
    </source>
</reference>
<dbReference type="AlphaFoldDB" id="A0AAU7YWX3"/>
<feature type="domain" description="Lipid/polyisoprenoid-binding YceI-like" evidence="2">
    <location>
        <begin position="23"/>
        <end position="184"/>
    </location>
</feature>
<dbReference type="Pfam" id="PF04264">
    <property type="entry name" value="YceI"/>
    <property type="match status" value="1"/>
</dbReference>
<keyword evidence="1" id="KW-0732">Signal</keyword>
<gene>
    <name evidence="3" type="ORF">RBB81_15885</name>
</gene>
<name>A0AAU7YWX3_9BACT</name>
<evidence type="ECO:0000313" key="3">
    <source>
        <dbReference type="EMBL" id="XCB21058.1"/>
    </source>
</evidence>
<dbReference type="PANTHER" id="PTHR34406">
    <property type="entry name" value="PROTEIN YCEI"/>
    <property type="match status" value="1"/>
</dbReference>
<reference evidence="3" key="1">
    <citation type="submission" date="2023-08" db="EMBL/GenBank/DDBJ databases">
        <authorList>
            <person name="Messyasz A."/>
            <person name="Mannisto M.K."/>
            <person name="Kerkhof L.J."/>
            <person name="Haggblom M."/>
        </authorList>
    </citation>
    <scope>NUCLEOTIDE SEQUENCE</scope>
    <source>
        <strain evidence="3">M8UP39</strain>
    </source>
</reference>
<proteinExistence type="predicted"/>
<evidence type="ECO:0000259" key="2">
    <source>
        <dbReference type="SMART" id="SM00867"/>
    </source>
</evidence>
<protein>
    <submittedName>
        <fullName evidence="3">YceI family protein</fullName>
    </submittedName>
</protein>
<organism evidence="3">
    <name type="scientific">Tunturiibacter gelidiferens</name>
    <dbReference type="NCBI Taxonomy" id="3069689"/>
    <lineage>
        <taxon>Bacteria</taxon>
        <taxon>Pseudomonadati</taxon>
        <taxon>Acidobacteriota</taxon>
        <taxon>Terriglobia</taxon>
        <taxon>Terriglobales</taxon>
        <taxon>Acidobacteriaceae</taxon>
        <taxon>Tunturiibacter</taxon>
    </lineage>
</organism>
<dbReference type="SUPFAM" id="SSF101874">
    <property type="entry name" value="YceI-like"/>
    <property type="match status" value="1"/>
</dbReference>
<dbReference type="RefSeq" id="WP_353071352.1">
    <property type="nucleotide sequence ID" value="NZ_CP132938.1"/>
</dbReference>
<evidence type="ECO:0000256" key="1">
    <source>
        <dbReference type="SAM" id="SignalP"/>
    </source>
</evidence>
<feature type="signal peptide" evidence="1">
    <location>
        <begin position="1"/>
        <end position="19"/>
    </location>
</feature>
<sequence>MKSFAVVALALIFAPAALAQYQTFAVNPDASDVKMKLNTTHEVVNGTFHIQSGSINFDRTASHISGIVIVATGSGKTGNDSRDKKMYKDILKVDQFATVSFAPKAYNGTIAASGDSAIQVSGVFTLLGTAHDLTIPMQIHMDGSKATARAQFVVPYVQWGLKNPSFMFWKAENDVAIDLNLVGQVSN</sequence>